<feature type="compositionally biased region" description="Basic and acidic residues" evidence="1">
    <location>
        <begin position="366"/>
        <end position="377"/>
    </location>
</feature>
<feature type="compositionally biased region" description="Basic and acidic residues" evidence="1">
    <location>
        <begin position="20"/>
        <end position="30"/>
    </location>
</feature>
<feature type="compositionally biased region" description="Polar residues" evidence="1">
    <location>
        <begin position="569"/>
        <end position="582"/>
    </location>
</feature>
<reference evidence="2" key="1">
    <citation type="journal article" date="2020" name="Fungal Divers.">
        <title>Resolving the Mortierellaceae phylogeny through synthesis of multi-gene phylogenetics and phylogenomics.</title>
        <authorList>
            <person name="Vandepol N."/>
            <person name="Liber J."/>
            <person name="Desiro A."/>
            <person name="Na H."/>
            <person name="Kennedy M."/>
            <person name="Barry K."/>
            <person name="Grigoriev I.V."/>
            <person name="Miller A.N."/>
            <person name="O'Donnell K."/>
            <person name="Stajich J.E."/>
            <person name="Bonito G."/>
        </authorList>
    </citation>
    <scope>NUCLEOTIDE SEQUENCE</scope>
    <source>
        <strain evidence="2">NVP60</strain>
    </source>
</reference>
<keyword evidence="3" id="KW-1185">Reference proteome</keyword>
<comment type="caution">
    <text evidence="2">The sequence shown here is derived from an EMBL/GenBank/DDBJ whole genome shotgun (WGS) entry which is preliminary data.</text>
</comment>
<evidence type="ECO:0000256" key="1">
    <source>
        <dbReference type="SAM" id="MobiDB-lite"/>
    </source>
</evidence>
<protein>
    <submittedName>
        <fullName evidence="2">Uncharacterized protein</fullName>
    </submittedName>
</protein>
<dbReference type="OrthoDB" id="2376084at2759"/>
<feature type="region of interest" description="Disordered" evidence="1">
    <location>
        <begin position="347"/>
        <end position="377"/>
    </location>
</feature>
<sequence length="946" mass="105085">MSDNAFQVNSSISVSFVSEKSLDGRPKPLSELHPTNGRRTSRDAQDVFYQIDLEQHSQAPKDAPAGRPLTPEFQLYSTSSDAVPLACLSPGERNQSQVAFCQPPKSVQPSITTTSISTKGTYLSAPVPHNSNFSTHGQQQTGTLSEDAAQRNTADQLGPNNNRLAALSFYDDLLKSISSERMIYANQAMVDVRQNVQGPESARRESHNPSVNSPSIALCSSIPLTAYSTCSEYDNRHSTDRPVHPFDIGPSQPRFPTPGSEQDITETIADIYMHPLDLMDIQGGLKINFHSRPGSQESLHAASLRDLQRVSRCESPHSQETIENWRIHVAPSSPVIPEIDCDMQDVHQRRQSTTPTPTAGRYDGYSSKDIEGETDSRRGTIPIILSSHLQEAAAMYQDDQDYYNTADDLHVPRPFYAYGQGRSQRQGSIQSSVGGYNYSTAASSPSLADSLSNPMYQQQVNGILNATGSYPRAFPPRKGSLPCSVSSSVLEDATTPRGSQFFYQQQPQSQSQNSFLSAHAALPAVRTRPRAPSHLSNMVSHADGLMNAGAETAQTGCSTPFQANRGHVRSQSQGSRSITNRDSSWDQLGAFKEAQTGYATLIDIPTTSDSHMDHQSSNKDDDDDFMLRESVRMSIKAGMSLMEALAIDSVLYRNSVQPHQQPQLPPSFKGEIDDKMVHPLDISPLLLQTRSRTQPKYGFPTGPSPTPMISSSMLEYVSPLSHTSPSTAQQAWDETCVGLGLTLTTPSNYQEPHHAPSVLTEESEFPRRPIPRRYHQLDRSGDTFAPPPPPQQQNQQQYEHLIRRPEMTTKSTSGLTTHTLQSDATLNSGSYATSATSSTHVDMSFTNHHSSYPYYPMSSSSSQCNNYAINDYEQDTTTTYRHHPQHHCQHPQQHPQRDRQYFYSQRHEQQDSPFFRRDYNDSVQRQPSQRNKKNLVVNISPPTQMY</sequence>
<dbReference type="Proteomes" id="UP000823405">
    <property type="component" value="Unassembled WGS sequence"/>
</dbReference>
<proteinExistence type="predicted"/>
<organism evidence="2 3">
    <name type="scientific">Linnemannia gamsii</name>
    <dbReference type="NCBI Taxonomy" id="64522"/>
    <lineage>
        <taxon>Eukaryota</taxon>
        <taxon>Fungi</taxon>
        <taxon>Fungi incertae sedis</taxon>
        <taxon>Mucoromycota</taxon>
        <taxon>Mortierellomycotina</taxon>
        <taxon>Mortierellomycetes</taxon>
        <taxon>Mortierellales</taxon>
        <taxon>Mortierellaceae</taxon>
        <taxon>Linnemannia</taxon>
    </lineage>
</organism>
<feature type="compositionally biased region" description="Polar residues" evidence="1">
    <location>
        <begin position="129"/>
        <end position="160"/>
    </location>
</feature>
<accession>A0A9P6RHB7</accession>
<evidence type="ECO:0000313" key="2">
    <source>
        <dbReference type="EMBL" id="KAG0319694.1"/>
    </source>
</evidence>
<evidence type="ECO:0000313" key="3">
    <source>
        <dbReference type="Proteomes" id="UP000823405"/>
    </source>
</evidence>
<feature type="region of interest" description="Disordered" evidence="1">
    <location>
        <begin position="777"/>
        <end position="798"/>
    </location>
</feature>
<feature type="region of interest" description="Disordered" evidence="1">
    <location>
        <begin position="19"/>
        <end position="42"/>
    </location>
</feature>
<feature type="region of interest" description="Disordered" evidence="1">
    <location>
        <begin position="121"/>
        <end position="160"/>
    </location>
</feature>
<dbReference type="AlphaFoldDB" id="A0A9P6RHB7"/>
<feature type="region of interest" description="Disordered" evidence="1">
    <location>
        <begin position="563"/>
        <end position="582"/>
    </location>
</feature>
<gene>
    <name evidence="2" type="ORF">BGZ97_001635</name>
</gene>
<dbReference type="EMBL" id="JAAAIN010000134">
    <property type="protein sequence ID" value="KAG0319694.1"/>
    <property type="molecule type" value="Genomic_DNA"/>
</dbReference>
<name>A0A9P6RHB7_9FUNG</name>